<dbReference type="Proteomes" id="UP001174839">
    <property type="component" value="Unassembled WGS sequence"/>
</dbReference>
<feature type="domain" description="2TM" evidence="2">
    <location>
        <begin position="12"/>
        <end position="91"/>
    </location>
</feature>
<comment type="caution">
    <text evidence="3">The sequence shown here is derived from an EMBL/GenBank/DDBJ whole genome shotgun (WGS) entry which is preliminary data.</text>
</comment>
<keyword evidence="1" id="KW-0812">Transmembrane</keyword>
<accession>A0ABT7WCJ9</accession>
<dbReference type="RefSeq" id="WP_289723997.1">
    <property type="nucleotide sequence ID" value="NZ_JAUDUY010000002.1"/>
</dbReference>
<feature type="transmembrane region" description="Helical" evidence="1">
    <location>
        <begin position="23"/>
        <end position="42"/>
    </location>
</feature>
<organism evidence="3 4">
    <name type="scientific">Robiginitalea aurantiaca</name>
    <dbReference type="NCBI Taxonomy" id="3056915"/>
    <lineage>
        <taxon>Bacteria</taxon>
        <taxon>Pseudomonadati</taxon>
        <taxon>Bacteroidota</taxon>
        <taxon>Flavobacteriia</taxon>
        <taxon>Flavobacteriales</taxon>
        <taxon>Flavobacteriaceae</taxon>
        <taxon>Robiginitalea</taxon>
    </lineage>
</organism>
<dbReference type="InterPro" id="IPR025698">
    <property type="entry name" value="2TM_dom"/>
</dbReference>
<proteinExistence type="predicted"/>
<gene>
    <name evidence="3" type="ORF">QU605_04055</name>
</gene>
<sequence>MNTQDKYDSYLRAKERVKAIKDFYGSLLAYCIVIPFLFWINWTTIGFSIPWAFFPAIGWGFGLLMQGMEAYGYNPFLGKHWEARKIEELMDAEQKGSTFK</sequence>
<keyword evidence="1" id="KW-1133">Transmembrane helix</keyword>
<evidence type="ECO:0000259" key="2">
    <source>
        <dbReference type="Pfam" id="PF13239"/>
    </source>
</evidence>
<keyword evidence="1" id="KW-0472">Membrane</keyword>
<evidence type="ECO:0000313" key="4">
    <source>
        <dbReference type="Proteomes" id="UP001174839"/>
    </source>
</evidence>
<name>A0ABT7WCJ9_9FLAO</name>
<dbReference type="Pfam" id="PF13239">
    <property type="entry name" value="2TM"/>
    <property type="match status" value="1"/>
</dbReference>
<evidence type="ECO:0000256" key="1">
    <source>
        <dbReference type="SAM" id="Phobius"/>
    </source>
</evidence>
<evidence type="ECO:0000313" key="3">
    <source>
        <dbReference type="EMBL" id="MDM9630628.1"/>
    </source>
</evidence>
<keyword evidence="4" id="KW-1185">Reference proteome</keyword>
<dbReference type="EMBL" id="JAUDUY010000002">
    <property type="protein sequence ID" value="MDM9630628.1"/>
    <property type="molecule type" value="Genomic_DNA"/>
</dbReference>
<protein>
    <submittedName>
        <fullName evidence="3">2TM domain-containing protein</fullName>
    </submittedName>
</protein>
<reference evidence="3" key="1">
    <citation type="submission" date="2023-06" db="EMBL/GenBank/DDBJ databases">
        <title>Robiginitalea aurantiacus sp. nov. and Algoriphagus sediminis sp. nov., isolated from coastal sediment.</title>
        <authorList>
            <person name="Zhou Z.Y."/>
            <person name="An J."/>
            <person name="Jia Y.W."/>
            <person name="Du Z.J."/>
        </authorList>
    </citation>
    <scope>NUCLEOTIDE SEQUENCE</scope>
    <source>
        <strain evidence="3">M39</strain>
    </source>
</reference>